<dbReference type="Proteomes" id="UP000386225">
    <property type="component" value="Segment"/>
</dbReference>
<name>A0A5Q2U7C5_9CAUD</name>
<dbReference type="EMBL" id="MN478376">
    <property type="protein sequence ID" value="QGH45100.1"/>
    <property type="molecule type" value="Genomic_DNA"/>
</dbReference>
<evidence type="ECO:0000313" key="1">
    <source>
        <dbReference type="EMBL" id="QGH45100.1"/>
    </source>
</evidence>
<proteinExistence type="predicted"/>
<protein>
    <submittedName>
        <fullName evidence="1">Uncharacterized protein</fullName>
    </submittedName>
</protein>
<reference evidence="1 2" key="1">
    <citation type="submission" date="2019-09" db="EMBL/GenBank/DDBJ databases">
        <title>Bacteriophage as agents antimicrobiens.</title>
        <authorList>
            <person name="Lightbourn L."/>
            <person name="Amarillas L."/>
            <person name="Estrada M."/>
            <person name="Leon R."/>
            <person name="Figueroa L."/>
            <person name="Patron O."/>
            <person name="Leon J."/>
        </authorList>
    </citation>
    <scope>NUCLEOTIDE SEQUENCE [LARGE SCALE GENOMIC DNA]</scope>
</reference>
<evidence type="ECO:0000313" key="2">
    <source>
        <dbReference type="Proteomes" id="UP000386225"/>
    </source>
</evidence>
<organism evidence="1 2">
    <name type="scientific">Ralstonia phage Reminis</name>
    <dbReference type="NCBI Taxonomy" id="2662139"/>
    <lineage>
        <taxon>Viruses</taxon>
        <taxon>Duplodnaviria</taxon>
        <taxon>Heunggongvirae</taxon>
        <taxon>Uroviricota</taxon>
        <taxon>Caudoviricetes</taxon>
        <taxon>Autographivirales</taxon>
        <taxon>Autographivirales incertae sedis</taxon>
        <taxon>Reminisvirus</taxon>
        <taxon>Reminisvirus reminis</taxon>
    </lineage>
</organism>
<accession>A0A5Q2U7C5</accession>
<sequence length="56" mass="6468">METKLYKGVLGYLYKIVNGMVRVSLDKGKSWQISEYGSNLDFFQDGIDKGYLKEIK</sequence>
<keyword evidence="2" id="KW-1185">Reference proteome</keyword>